<accession>A0AAN8H5I8</accession>
<evidence type="ECO:0000313" key="2">
    <source>
        <dbReference type="EMBL" id="KAK5902887.1"/>
    </source>
</evidence>
<name>A0AAN8H5I8_9TELE</name>
<gene>
    <name evidence="2" type="ORF">CesoFtcFv8_008101</name>
</gene>
<dbReference type="Proteomes" id="UP001335648">
    <property type="component" value="Unassembled WGS sequence"/>
</dbReference>
<protein>
    <submittedName>
        <fullName evidence="2">Uncharacterized protein</fullName>
    </submittedName>
</protein>
<comment type="caution">
    <text evidence="2">The sequence shown here is derived from an EMBL/GenBank/DDBJ whole genome shotgun (WGS) entry which is preliminary data.</text>
</comment>
<dbReference type="EMBL" id="JAULUE010002051">
    <property type="protein sequence ID" value="KAK5902887.1"/>
    <property type="molecule type" value="Genomic_DNA"/>
</dbReference>
<keyword evidence="3" id="KW-1185">Reference proteome</keyword>
<feature type="compositionally biased region" description="Low complexity" evidence="1">
    <location>
        <begin position="52"/>
        <end position="63"/>
    </location>
</feature>
<proteinExistence type="predicted"/>
<evidence type="ECO:0000313" key="3">
    <source>
        <dbReference type="Proteomes" id="UP001335648"/>
    </source>
</evidence>
<dbReference type="AlphaFoldDB" id="A0AAN8H5I8"/>
<evidence type="ECO:0000256" key="1">
    <source>
        <dbReference type="SAM" id="MobiDB-lite"/>
    </source>
</evidence>
<reference evidence="2 3" key="1">
    <citation type="journal article" date="2023" name="Mol. Biol. Evol.">
        <title>Genomics of Secondarily Temperate Adaptation in the Only Non-Antarctic Icefish.</title>
        <authorList>
            <person name="Rivera-Colon A.G."/>
            <person name="Rayamajhi N."/>
            <person name="Minhas B.F."/>
            <person name="Madrigal G."/>
            <person name="Bilyk K.T."/>
            <person name="Yoon V."/>
            <person name="Hune M."/>
            <person name="Gregory S."/>
            <person name="Cheng C.H.C."/>
            <person name="Catchen J.M."/>
        </authorList>
    </citation>
    <scope>NUCLEOTIDE SEQUENCE [LARGE SCALE GENOMIC DNA]</scope>
    <source>
        <strain evidence="2">JC2023a</strain>
    </source>
</reference>
<organism evidence="2 3">
    <name type="scientific">Champsocephalus esox</name>
    <name type="common">pike icefish</name>
    <dbReference type="NCBI Taxonomy" id="159716"/>
    <lineage>
        <taxon>Eukaryota</taxon>
        <taxon>Metazoa</taxon>
        <taxon>Chordata</taxon>
        <taxon>Craniata</taxon>
        <taxon>Vertebrata</taxon>
        <taxon>Euteleostomi</taxon>
        <taxon>Actinopterygii</taxon>
        <taxon>Neopterygii</taxon>
        <taxon>Teleostei</taxon>
        <taxon>Neoteleostei</taxon>
        <taxon>Acanthomorphata</taxon>
        <taxon>Eupercaria</taxon>
        <taxon>Perciformes</taxon>
        <taxon>Notothenioidei</taxon>
        <taxon>Channichthyidae</taxon>
        <taxon>Champsocephalus</taxon>
    </lineage>
</organism>
<sequence length="86" mass="9532">MEQNAQHREASMKAEAELTLDSVRFRLGGELKEIELRLDEVDRSGPMTPGQEGSISGPGSWSGSKKKEEERLASGLVPAEYWRGWG</sequence>
<feature type="region of interest" description="Disordered" evidence="1">
    <location>
        <begin position="40"/>
        <end position="73"/>
    </location>
</feature>